<organism evidence="2">
    <name type="scientific">hydrothermal vent metagenome</name>
    <dbReference type="NCBI Taxonomy" id="652676"/>
    <lineage>
        <taxon>unclassified sequences</taxon>
        <taxon>metagenomes</taxon>
        <taxon>ecological metagenomes</taxon>
    </lineage>
</organism>
<dbReference type="Gene3D" id="1.25.40.10">
    <property type="entry name" value="Tetratricopeptide repeat domain"/>
    <property type="match status" value="1"/>
</dbReference>
<dbReference type="AlphaFoldDB" id="A0A3B1CE09"/>
<gene>
    <name evidence="2" type="ORF">MNBD_NITROSPINAE02-1483</name>
</gene>
<feature type="transmembrane region" description="Helical" evidence="1">
    <location>
        <begin position="12"/>
        <end position="30"/>
    </location>
</feature>
<evidence type="ECO:0000256" key="1">
    <source>
        <dbReference type="SAM" id="Phobius"/>
    </source>
</evidence>
<keyword evidence="1" id="KW-0812">Transmembrane</keyword>
<accession>A0A3B1CE09</accession>
<protein>
    <submittedName>
        <fullName evidence="2">Uncharacterized protein</fullName>
    </submittedName>
</protein>
<evidence type="ECO:0000313" key="2">
    <source>
        <dbReference type="EMBL" id="VAX22178.1"/>
    </source>
</evidence>
<reference evidence="2" key="1">
    <citation type="submission" date="2018-06" db="EMBL/GenBank/DDBJ databases">
        <authorList>
            <person name="Zhirakovskaya E."/>
        </authorList>
    </citation>
    <scope>NUCLEOTIDE SEQUENCE</scope>
</reference>
<dbReference type="EMBL" id="UOGE01000073">
    <property type="protein sequence ID" value="VAX22178.1"/>
    <property type="molecule type" value="Genomic_DNA"/>
</dbReference>
<sequence length="240" mass="27884">MAADGFSLGRRLYAFGFLALIAVLIAWSAISEYAALSSLQSGFYITSWKKNRGITDDAEFDQALASSRTALILNPYNADYFLEAANLYEWGAIRYPAWTPQAHKFRGKAIDNYRRSVTLRPSWGYAWAHLSHSKILDQQFDDETFIAFERAMIMAPWATDVQRKVVWSGFVMWEFLPPEQKDLFLETIKRVLKTPYQIKYLSKMAVHAGWEKNLWPLINNESDKRHLEEAVARFNKKRKR</sequence>
<dbReference type="InterPro" id="IPR011990">
    <property type="entry name" value="TPR-like_helical_dom_sf"/>
</dbReference>
<proteinExistence type="predicted"/>
<dbReference type="SUPFAM" id="SSF48452">
    <property type="entry name" value="TPR-like"/>
    <property type="match status" value="1"/>
</dbReference>
<keyword evidence="1" id="KW-0472">Membrane</keyword>
<name>A0A3B1CE09_9ZZZZ</name>
<keyword evidence="1" id="KW-1133">Transmembrane helix</keyword>